<sequence length="319" mass="38068">MIYTFAQTKDSEMLTNVPLERLSTEDINWYWIDFESPNEEEVALLSEHFKFDDLAIEDCLEHLERPKVDYYDTYNFFIFHALDEKTLEPIEVDLFVSANYVVSFHKTKLKETENVRKKILNSATIQEERSTYIAYLILDEIVDYYFPSVFRIEDSLSEIDIQSGDSRIHNLIDQVFQIRTDLLKLRHIINSMKELLYRVLNSGRLEGFKDNKRYFNDIYDHLLRLSDIVESNREVTSDVRDNYISINSHKMNKIMTILTVITSTFIPLTFIVGIYGMNFDYMPELRWRYGYFYVLGIMALIGIIMLLWFKRKGWFDIKK</sequence>
<dbReference type="GO" id="GO:0005886">
    <property type="term" value="C:plasma membrane"/>
    <property type="evidence" value="ECO:0007669"/>
    <property type="project" value="UniProtKB-SubCell"/>
</dbReference>
<gene>
    <name evidence="13" type="primary">corA_1</name>
    <name evidence="12" type="synonym">corA</name>
    <name evidence="13" type="ORF">OXPF_05680</name>
</gene>
<dbReference type="InterPro" id="IPR045863">
    <property type="entry name" value="CorA_TM1_TM2"/>
</dbReference>
<protein>
    <recommendedName>
        <fullName evidence="12">Magnesium transport protein CorA</fullName>
    </recommendedName>
</protein>
<evidence type="ECO:0000256" key="12">
    <source>
        <dbReference type="RuleBase" id="RU362010"/>
    </source>
</evidence>
<dbReference type="SUPFAM" id="SSF144083">
    <property type="entry name" value="Magnesium transport protein CorA, transmembrane region"/>
    <property type="match status" value="1"/>
</dbReference>
<reference evidence="13 14" key="1">
    <citation type="submission" date="2015-09" db="EMBL/GenBank/DDBJ databases">
        <title>Genome sequence of Oxobacter pfennigii DSM 3222.</title>
        <authorList>
            <person name="Poehlein A."/>
            <person name="Bengelsdorf F.R."/>
            <person name="Schiel-Bengelsdorf B."/>
            <person name="Duerre P."/>
            <person name="Daniel R."/>
        </authorList>
    </citation>
    <scope>NUCLEOTIDE SEQUENCE [LARGE SCALE GENOMIC DNA]</scope>
    <source>
        <strain evidence="13 14">DSM 3222</strain>
    </source>
</reference>
<dbReference type="NCBIfam" id="TIGR00383">
    <property type="entry name" value="corA"/>
    <property type="match status" value="1"/>
</dbReference>
<dbReference type="GO" id="GO:0015087">
    <property type="term" value="F:cobalt ion transmembrane transporter activity"/>
    <property type="evidence" value="ECO:0007669"/>
    <property type="project" value="UniProtKB-UniRule"/>
</dbReference>
<dbReference type="STRING" id="36849.OXPF_05680"/>
<keyword evidence="14" id="KW-1185">Reference proteome</keyword>
<organism evidence="13 14">
    <name type="scientific">Oxobacter pfennigii</name>
    <dbReference type="NCBI Taxonomy" id="36849"/>
    <lineage>
        <taxon>Bacteria</taxon>
        <taxon>Bacillati</taxon>
        <taxon>Bacillota</taxon>
        <taxon>Clostridia</taxon>
        <taxon>Eubacteriales</taxon>
        <taxon>Clostridiaceae</taxon>
        <taxon>Oxobacter</taxon>
    </lineage>
</organism>
<evidence type="ECO:0000256" key="8">
    <source>
        <dbReference type="ARBA" id="ARBA00023065"/>
    </source>
</evidence>
<accession>A0A0P8Z134</accession>
<evidence type="ECO:0000256" key="11">
    <source>
        <dbReference type="ARBA" id="ARBA00045497"/>
    </source>
</evidence>
<dbReference type="GO" id="GO:0050897">
    <property type="term" value="F:cobalt ion binding"/>
    <property type="evidence" value="ECO:0007669"/>
    <property type="project" value="TreeGrafter"/>
</dbReference>
<dbReference type="PANTHER" id="PTHR46494:SF1">
    <property type="entry name" value="CORA FAMILY METAL ION TRANSPORTER (EUROFUNG)"/>
    <property type="match status" value="1"/>
</dbReference>
<dbReference type="CDD" id="cd12831">
    <property type="entry name" value="TmCorA-like_u2"/>
    <property type="match status" value="1"/>
</dbReference>
<evidence type="ECO:0000256" key="2">
    <source>
        <dbReference type="ARBA" id="ARBA00009765"/>
    </source>
</evidence>
<dbReference type="InterPro" id="IPR004488">
    <property type="entry name" value="Mg/Co-transport_prot_CorA"/>
</dbReference>
<dbReference type="FunFam" id="1.20.58.340:FF:000004">
    <property type="entry name" value="Magnesium transport protein CorA"/>
    <property type="match status" value="1"/>
</dbReference>
<keyword evidence="5 12" id="KW-0812">Transmembrane</keyword>
<evidence type="ECO:0000256" key="5">
    <source>
        <dbReference type="ARBA" id="ARBA00022692"/>
    </source>
</evidence>
<comment type="function">
    <text evidence="11">Mediates influx of magnesium ions. Alternates between open and closed states. Activated by low cytoplasmic Mg(2+) levels. Inactive when cytoplasmic Mg(2+) levels are high.</text>
</comment>
<name>A0A0P8Z134_9CLOT</name>
<feature type="transmembrane region" description="Helical" evidence="12">
    <location>
        <begin position="254"/>
        <end position="277"/>
    </location>
</feature>
<evidence type="ECO:0000256" key="6">
    <source>
        <dbReference type="ARBA" id="ARBA00022842"/>
    </source>
</evidence>
<dbReference type="InterPro" id="IPR045861">
    <property type="entry name" value="CorA_cytoplasmic_dom"/>
</dbReference>
<dbReference type="Pfam" id="PF01544">
    <property type="entry name" value="CorA"/>
    <property type="match status" value="1"/>
</dbReference>
<keyword evidence="8 12" id="KW-0406">Ion transport</keyword>
<evidence type="ECO:0000256" key="4">
    <source>
        <dbReference type="ARBA" id="ARBA00022475"/>
    </source>
</evidence>
<evidence type="ECO:0000256" key="3">
    <source>
        <dbReference type="ARBA" id="ARBA00022448"/>
    </source>
</evidence>
<dbReference type="PATRIC" id="fig|36849.3.peg.604"/>
<dbReference type="SUPFAM" id="SSF143865">
    <property type="entry name" value="CorA soluble domain-like"/>
    <property type="match status" value="1"/>
</dbReference>
<keyword evidence="9 12" id="KW-0472">Membrane</keyword>
<comment type="similarity">
    <text evidence="2 12">Belongs to the CorA metal ion transporter (MIT) (TC 1.A.35) family.</text>
</comment>
<dbReference type="RefSeq" id="WP_083479665.1">
    <property type="nucleotide sequence ID" value="NZ_LKET01000017.1"/>
</dbReference>
<dbReference type="GO" id="GO:0015095">
    <property type="term" value="F:magnesium ion transmembrane transporter activity"/>
    <property type="evidence" value="ECO:0007669"/>
    <property type="project" value="UniProtKB-UniRule"/>
</dbReference>
<keyword evidence="3 12" id="KW-0813">Transport</keyword>
<dbReference type="EMBL" id="LKET01000017">
    <property type="protein sequence ID" value="KPU45843.1"/>
    <property type="molecule type" value="Genomic_DNA"/>
</dbReference>
<dbReference type="OrthoDB" id="9803416at2"/>
<dbReference type="PANTHER" id="PTHR46494">
    <property type="entry name" value="CORA FAMILY METAL ION TRANSPORTER (EUROFUNG)"/>
    <property type="match status" value="1"/>
</dbReference>
<evidence type="ECO:0000313" key="13">
    <source>
        <dbReference type="EMBL" id="KPU45843.1"/>
    </source>
</evidence>
<keyword evidence="4 12" id="KW-1003">Cell membrane</keyword>
<keyword evidence="7 12" id="KW-1133">Transmembrane helix</keyword>
<dbReference type="Proteomes" id="UP000050326">
    <property type="component" value="Unassembled WGS sequence"/>
</dbReference>
<comment type="subcellular location">
    <subcellularLocation>
        <location evidence="1">Cell membrane</location>
        <topology evidence="1">Multi-pass membrane protein</topology>
    </subcellularLocation>
    <subcellularLocation>
        <location evidence="12">Membrane</location>
        <topology evidence="12">Multi-pass membrane protein</topology>
    </subcellularLocation>
</comment>
<comment type="caution">
    <text evidence="13">The sequence shown here is derived from an EMBL/GenBank/DDBJ whole genome shotgun (WGS) entry which is preliminary data.</text>
</comment>
<dbReference type="InterPro" id="IPR002523">
    <property type="entry name" value="MgTranspt_CorA/ZnTranspt_ZntB"/>
</dbReference>
<evidence type="ECO:0000256" key="10">
    <source>
        <dbReference type="ARBA" id="ARBA00034269"/>
    </source>
</evidence>
<evidence type="ECO:0000256" key="1">
    <source>
        <dbReference type="ARBA" id="ARBA00004651"/>
    </source>
</evidence>
<comment type="catalytic activity">
    <reaction evidence="10">
        <text>Mg(2+)(in) = Mg(2+)(out)</text>
        <dbReference type="Rhea" id="RHEA:29827"/>
        <dbReference type="ChEBI" id="CHEBI:18420"/>
    </reaction>
</comment>
<evidence type="ECO:0000256" key="9">
    <source>
        <dbReference type="ARBA" id="ARBA00023136"/>
    </source>
</evidence>
<feature type="transmembrane region" description="Helical" evidence="12">
    <location>
        <begin position="289"/>
        <end position="309"/>
    </location>
</feature>
<proteinExistence type="inferred from homology"/>
<dbReference type="Gene3D" id="1.20.58.340">
    <property type="entry name" value="Magnesium transport protein CorA, transmembrane region"/>
    <property type="match status" value="2"/>
</dbReference>
<dbReference type="Gene3D" id="3.30.460.20">
    <property type="entry name" value="CorA soluble domain-like"/>
    <property type="match status" value="1"/>
</dbReference>
<dbReference type="GO" id="GO:0000287">
    <property type="term" value="F:magnesium ion binding"/>
    <property type="evidence" value="ECO:0007669"/>
    <property type="project" value="TreeGrafter"/>
</dbReference>
<dbReference type="AlphaFoldDB" id="A0A0P8Z134"/>
<keyword evidence="6 12" id="KW-0460">Magnesium</keyword>
<evidence type="ECO:0000313" key="14">
    <source>
        <dbReference type="Proteomes" id="UP000050326"/>
    </source>
</evidence>
<evidence type="ECO:0000256" key="7">
    <source>
        <dbReference type="ARBA" id="ARBA00022989"/>
    </source>
</evidence>